<comment type="catalytic activity">
    <reaction evidence="8">
        <text>N(4)-(alpha-D-Man-(1-&gt;2)-alpha-D-Man-(1-&gt;2)-alpha-D-Man-(1-&gt;3)-[alpha-D-Man-(1-&gt;3)-[alpha-D-Man-(1-&gt;2)-alpha-D-Man-(1-&gt;6)]-alpha-D-Man-(1-&gt;6)]-beta-D-Man-(1-&gt;4)-beta-D-GlcNAc-(1-&gt;4)-beta-D-GlcNAc)-L-asparaginyl-[protein] (N-glucan mannose isomer 8A1,2,3B1,3) + 3 H2O = N(4)-(alpha-D-Man-(1-&gt;3)-[alpha-D-Man-(1-&gt;3)-[alpha-D-Man-(1-&gt;6)]-alpha-D-Man-(1-&gt;6)]-beta-D-Man-(1-&gt;4)-beta-D-GlcNAc-(1-&gt;4)-beta-D-GlcNAc)-L-asparaginyl-[protein] (N-glucan mannose isomer 5A1,2) + 3 beta-D-mannose</text>
        <dbReference type="Rhea" id="RHEA:56028"/>
        <dbReference type="Rhea" id="RHEA-COMP:14358"/>
        <dbReference type="Rhea" id="RHEA-COMP:14367"/>
        <dbReference type="ChEBI" id="CHEBI:15377"/>
        <dbReference type="ChEBI" id="CHEBI:28563"/>
        <dbReference type="ChEBI" id="CHEBI:59087"/>
        <dbReference type="ChEBI" id="CHEBI:60628"/>
        <dbReference type="EC" id="3.2.1.113"/>
    </reaction>
</comment>
<evidence type="ECO:0000256" key="10">
    <source>
        <dbReference type="PIRSR" id="PIRSR601382-1"/>
    </source>
</evidence>
<dbReference type="SUPFAM" id="SSF48225">
    <property type="entry name" value="Seven-hairpin glycosidases"/>
    <property type="match status" value="1"/>
</dbReference>
<evidence type="ECO:0000256" key="11">
    <source>
        <dbReference type="PIRSR" id="PIRSR601382-2"/>
    </source>
</evidence>
<keyword evidence="4 11" id="KW-0479">Metal-binding</keyword>
<reference evidence="15" key="1">
    <citation type="submission" date="2016-03" db="EMBL/GenBank/DDBJ databases">
        <authorList>
            <person name="Devillers Hugo."/>
        </authorList>
    </citation>
    <scope>NUCLEOTIDE SEQUENCE [LARGE SCALE GENOMIC DNA]</scope>
</reference>
<organism evidence="14 15">
    <name type="scientific">Lachancea nothofagi CBS 11611</name>
    <dbReference type="NCBI Taxonomy" id="1266666"/>
    <lineage>
        <taxon>Eukaryota</taxon>
        <taxon>Fungi</taxon>
        <taxon>Dikarya</taxon>
        <taxon>Ascomycota</taxon>
        <taxon>Saccharomycotina</taxon>
        <taxon>Saccharomycetes</taxon>
        <taxon>Saccharomycetales</taxon>
        <taxon>Saccharomycetaceae</taxon>
        <taxon>Lachancea</taxon>
    </lineage>
</organism>
<dbReference type="PRINTS" id="PR00747">
    <property type="entry name" value="GLYHDRLASE47"/>
</dbReference>
<evidence type="ECO:0000256" key="1">
    <source>
        <dbReference type="ARBA" id="ARBA00001913"/>
    </source>
</evidence>
<dbReference type="EC" id="3.2.1.-" evidence="13"/>
<protein>
    <recommendedName>
        <fullName evidence="13">alpha-1,2-Mannosidase</fullName>
        <ecNumber evidence="13">3.2.1.-</ecNumber>
    </recommendedName>
</protein>
<evidence type="ECO:0000256" key="12">
    <source>
        <dbReference type="PIRSR" id="PIRSR601382-3"/>
    </source>
</evidence>
<dbReference type="Proteomes" id="UP000189911">
    <property type="component" value="Chromosome B"/>
</dbReference>
<feature type="disulfide bond" evidence="12">
    <location>
        <begin position="331"/>
        <end position="374"/>
    </location>
</feature>
<accession>A0A1G4IVA3</accession>
<keyword evidence="5 13" id="KW-0378">Hydrolase</keyword>
<comment type="pathway">
    <text evidence="2">Protein modification; protein glycosylation.</text>
</comment>
<feature type="binding site" evidence="11">
    <location>
        <position position="516"/>
    </location>
    <ligand>
        <name>Ca(2+)</name>
        <dbReference type="ChEBI" id="CHEBI:29108"/>
    </ligand>
</feature>
<comment type="similarity">
    <text evidence="3 13">Belongs to the glycosyl hydrolase 47 family.</text>
</comment>
<dbReference type="PANTHER" id="PTHR11742">
    <property type="entry name" value="MANNOSYL-OLIGOSACCHARIDE ALPHA-1,2-MANNOSIDASE-RELATED"/>
    <property type="match status" value="1"/>
</dbReference>
<keyword evidence="6 11" id="KW-0106">Calcium</keyword>
<evidence type="ECO:0000313" key="14">
    <source>
        <dbReference type="EMBL" id="SCU80810.1"/>
    </source>
</evidence>
<evidence type="ECO:0000256" key="6">
    <source>
        <dbReference type="ARBA" id="ARBA00022837"/>
    </source>
</evidence>
<gene>
    <name evidence="14" type="ORF">LANO_0B01222G</name>
</gene>
<dbReference type="PANTHER" id="PTHR11742:SF55">
    <property type="entry name" value="ENDOPLASMIC RETICULUM MANNOSYL-OLIGOSACCHARIDE 1,2-ALPHA-MANNOSIDASE"/>
    <property type="match status" value="1"/>
</dbReference>
<dbReference type="OrthoDB" id="8118055at2759"/>
<feature type="active site" evidence="10">
    <location>
        <position position="266"/>
    </location>
</feature>
<evidence type="ECO:0000256" key="9">
    <source>
        <dbReference type="ARBA" id="ARBA00048605"/>
    </source>
</evidence>
<sequence>MLFTKGLLAAVVAYIAFLVYQSHSLDNKRNAIELAFLQSWRDYTRHGWDADVYRPISKAKSNMYGSDSKPLGWIIVDSIDSMLLMYNSSRKNQEHFKTEILRVEDWVSTKLDYDIDVSVSLFETTIRMLGGLLSAFYLSDEMNIGDPSIYLAKATDLANRMLPAFENTATGIPYSSINLHTGVSEKNHVDDGASSTAEFTTLQLEFKYLSAITGDDKYWRAVEKVYKPLYEENNLIDTYKGLAPIYVYPDTASFRGRNVRLGSRGDSFYEYLLKQYLQSHETLYYDLYRKSMEGVKQHLVSKSSPNGLVYIGEREHGLFGPLSSKMDHLVCFMGGLLAMGATEGLHISKAREQAFWDTKREEDWILAEELTYTCYQMYHQIPSGLAPEIVVFNDQISSSTHGWWKSEKGDFYVKPADAHNLQRPETVESIMFLYHLTKDQKYRNWGWEIFQAFQKHSGQSCKPSDAECPYTCISNVLADPPTKADNVESFWLAETLKYLHLLFQDDIDLSSIVFNTEAHPFPIITPEQTKNGTLLNTGWSFD</sequence>
<dbReference type="GO" id="GO:0005975">
    <property type="term" value="P:carbohydrate metabolic process"/>
    <property type="evidence" value="ECO:0007669"/>
    <property type="project" value="InterPro"/>
</dbReference>
<dbReference type="GO" id="GO:0016020">
    <property type="term" value="C:membrane"/>
    <property type="evidence" value="ECO:0007669"/>
    <property type="project" value="InterPro"/>
</dbReference>
<dbReference type="EMBL" id="LT598450">
    <property type="protein sequence ID" value="SCU80810.1"/>
    <property type="molecule type" value="Genomic_DNA"/>
</dbReference>
<evidence type="ECO:0000256" key="3">
    <source>
        <dbReference type="ARBA" id="ARBA00007658"/>
    </source>
</evidence>
<dbReference type="AlphaFoldDB" id="A0A1G4IVA3"/>
<feature type="active site" description="Proton donor" evidence="10">
    <location>
        <position position="123"/>
    </location>
</feature>
<keyword evidence="15" id="KW-1185">Reference proteome</keyword>
<evidence type="ECO:0000256" key="2">
    <source>
        <dbReference type="ARBA" id="ARBA00004922"/>
    </source>
</evidence>
<keyword evidence="13" id="KW-0326">Glycosidase</keyword>
<dbReference type="InterPro" id="IPR012341">
    <property type="entry name" value="6hp_glycosidase-like_sf"/>
</dbReference>
<evidence type="ECO:0000256" key="5">
    <source>
        <dbReference type="ARBA" id="ARBA00022801"/>
    </source>
</evidence>
<evidence type="ECO:0000256" key="13">
    <source>
        <dbReference type="RuleBase" id="RU361193"/>
    </source>
</evidence>
<keyword evidence="7 12" id="KW-1015">Disulfide bond</keyword>
<dbReference type="InterPro" id="IPR050749">
    <property type="entry name" value="Glycosyl_Hydrolase_47"/>
</dbReference>
<comment type="cofactor">
    <cofactor evidence="1 11">
        <name>Ca(2+)</name>
        <dbReference type="ChEBI" id="CHEBI:29108"/>
    </cofactor>
</comment>
<dbReference type="GO" id="GO:0004571">
    <property type="term" value="F:mannosyl-oligosaccharide 1,2-alpha-mannosidase activity"/>
    <property type="evidence" value="ECO:0007669"/>
    <property type="project" value="UniProtKB-EC"/>
</dbReference>
<evidence type="ECO:0000256" key="4">
    <source>
        <dbReference type="ARBA" id="ARBA00022723"/>
    </source>
</evidence>
<dbReference type="GO" id="GO:0005783">
    <property type="term" value="C:endoplasmic reticulum"/>
    <property type="evidence" value="ECO:0007669"/>
    <property type="project" value="TreeGrafter"/>
</dbReference>
<name>A0A1G4IVA3_9SACH</name>
<dbReference type="Pfam" id="PF01532">
    <property type="entry name" value="Glyco_hydro_47"/>
    <property type="match status" value="1"/>
</dbReference>
<feature type="active site" description="Proton donor" evidence="10">
    <location>
        <position position="388"/>
    </location>
</feature>
<feature type="active site" evidence="10">
    <location>
        <position position="425"/>
    </location>
</feature>
<dbReference type="Gene3D" id="1.50.10.10">
    <property type="match status" value="1"/>
</dbReference>
<evidence type="ECO:0000256" key="8">
    <source>
        <dbReference type="ARBA" id="ARBA00047669"/>
    </source>
</evidence>
<comment type="catalytic activity">
    <reaction evidence="9">
        <text>N(4)-(alpha-D-Man-(1-&gt;2)-alpha-D-Man-(1-&gt;2)-alpha-D-Man-(1-&gt;3)-[alpha-D-Man-(1-&gt;2)-alpha-D-Man-(1-&gt;3)-[alpha-D-Man-(1-&gt;2)-alpha-D-Man-(1-&gt;6)]-alpha-D-Man-(1-&gt;6)]-beta-D-Man-(1-&gt;4)-beta-D-GlcNAc-(1-&gt;4)-beta-D-GlcNAc)-L-asparaginyl-[protein] (N-glucan mannose isomer 9A1,2,3B1,2,3) + 4 H2O = N(4)-(alpha-D-Man-(1-&gt;3)-[alpha-D-Man-(1-&gt;3)-[alpha-D-Man-(1-&gt;6)]-alpha-D-Man-(1-&gt;6)]-beta-D-Man-(1-&gt;4)-beta-D-GlcNAc-(1-&gt;4)-beta-D-GlcNAc)-L-asparaginyl-[protein] (N-glucan mannose isomer 5A1,2) + 4 beta-D-mannose</text>
        <dbReference type="Rhea" id="RHEA:56008"/>
        <dbReference type="Rhea" id="RHEA-COMP:14356"/>
        <dbReference type="Rhea" id="RHEA-COMP:14367"/>
        <dbReference type="ChEBI" id="CHEBI:15377"/>
        <dbReference type="ChEBI" id="CHEBI:28563"/>
        <dbReference type="ChEBI" id="CHEBI:59087"/>
        <dbReference type="ChEBI" id="CHEBI:139493"/>
        <dbReference type="EC" id="3.2.1.113"/>
    </reaction>
</comment>
<dbReference type="InterPro" id="IPR001382">
    <property type="entry name" value="Glyco_hydro_47"/>
</dbReference>
<proteinExistence type="inferred from homology"/>
<dbReference type="GO" id="GO:0005509">
    <property type="term" value="F:calcium ion binding"/>
    <property type="evidence" value="ECO:0007669"/>
    <property type="project" value="InterPro"/>
</dbReference>
<evidence type="ECO:0000313" key="15">
    <source>
        <dbReference type="Proteomes" id="UP000189911"/>
    </source>
</evidence>
<dbReference type="InterPro" id="IPR036026">
    <property type="entry name" value="Seven-hairpin_glycosidases"/>
</dbReference>
<dbReference type="GO" id="GO:0036503">
    <property type="term" value="P:ERAD pathway"/>
    <property type="evidence" value="ECO:0007669"/>
    <property type="project" value="UniProtKB-ARBA"/>
</dbReference>
<evidence type="ECO:0000256" key="7">
    <source>
        <dbReference type="ARBA" id="ARBA00023157"/>
    </source>
</evidence>